<gene>
    <name evidence="2" type="ORF">CcrRogue_gp169</name>
</gene>
<keyword evidence="1" id="KW-1133">Transmembrane helix</keyword>
<keyword evidence="3" id="KW-1185">Reference proteome</keyword>
<name>K4JNR8_9CAUD</name>
<evidence type="ECO:0000313" key="2">
    <source>
        <dbReference type="EMBL" id="AFU86651.1"/>
    </source>
</evidence>
<dbReference type="OrthoDB" id="38205at10239"/>
<evidence type="ECO:0000313" key="3">
    <source>
        <dbReference type="Proteomes" id="UP000000461"/>
    </source>
</evidence>
<dbReference type="Proteomes" id="UP000000461">
    <property type="component" value="Segment"/>
</dbReference>
<feature type="transmembrane region" description="Helical" evidence="1">
    <location>
        <begin position="44"/>
        <end position="72"/>
    </location>
</feature>
<sequence>MQDIYFILGGLIALARIGYRYAIDYPKVWENRENRFNDDWKIGFFFMTLGQAAILWFCWLGVLVAYGFYLLFKRYAKKD</sequence>
<proteinExistence type="predicted"/>
<evidence type="ECO:0000256" key="1">
    <source>
        <dbReference type="SAM" id="Phobius"/>
    </source>
</evidence>
<dbReference type="KEGG" id="vg:13995950"/>
<protein>
    <submittedName>
        <fullName evidence="2">Uncharacterized protein</fullName>
    </submittedName>
</protein>
<keyword evidence="1" id="KW-0812">Transmembrane</keyword>
<keyword evidence="1" id="KW-0472">Membrane</keyword>
<reference evidence="2 3" key="1">
    <citation type="journal article" date="2012" name="BMC Genomics">
        <title>The Caulobacter crescentus phage phiCbK: genomics of a canonical phage.</title>
        <authorList>
            <person name="Gill J.J."/>
            <person name="Berry J.D."/>
            <person name="Russell W.K."/>
            <person name="Lessor L."/>
            <person name="Escobar Garcia D.A."/>
            <person name="Hernandez D."/>
            <person name="Kane A."/>
            <person name="Keene J."/>
            <person name="Maddox M."/>
            <person name="Martin R."/>
            <person name="Mohan S."/>
            <person name="Thorn A.M."/>
            <person name="Russell D.H."/>
            <person name="Young R."/>
        </authorList>
    </citation>
    <scope>NUCLEOTIDE SEQUENCE [LARGE SCALE GENOMIC DNA]</scope>
</reference>
<accession>K4JNR8</accession>
<dbReference type="EMBL" id="JX100814">
    <property type="protein sequence ID" value="AFU86651.1"/>
    <property type="molecule type" value="Genomic_DNA"/>
</dbReference>
<organism evidence="2 3">
    <name type="scientific">Caulobacter phage CcrRogue</name>
    <dbReference type="NCBI Taxonomy" id="2927986"/>
    <lineage>
        <taxon>Viruses</taxon>
        <taxon>Duplodnaviria</taxon>
        <taxon>Heunggongvirae</taxon>
        <taxon>Uroviricota</taxon>
        <taxon>Caudoviricetes</taxon>
        <taxon>Jeanschmidtviridae</taxon>
        <taxon>Poindextervirus</taxon>
        <taxon>Poindextervirus rogue</taxon>
    </lineage>
</organism>